<feature type="transmembrane region" description="Helical" evidence="8">
    <location>
        <begin position="128"/>
        <end position="149"/>
    </location>
</feature>
<evidence type="ECO:0000313" key="10">
    <source>
        <dbReference type="EMBL" id="KMO28373.1"/>
    </source>
</evidence>
<gene>
    <name evidence="10" type="ORF">VQ02_31755</name>
</gene>
<feature type="transmembrane region" description="Helical" evidence="8">
    <location>
        <begin position="100"/>
        <end position="121"/>
    </location>
</feature>
<evidence type="ECO:0000256" key="1">
    <source>
        <dbReference type="ARBA" id="ARBA00004141"/>
    </source>
</evidence>
<protein>
    <submittedName>
        <fullName evidence="10">MFS transporter</fullName>
    </submittedName>
</protein>
<name>A0A0J6S4E8_9HYPH</name>
<dbReference type="Gene3D" id="1.20.1250.20">
    <property type="entry name" value="MFS general substrate transporter like domains"/>
    <property type="match status" value="1"/>
</dbReference>
<keyword evidence="5 8" id="KW-1133">Transmembrane helix</keyword>
<dbReference type="OrthoDB" id="9784658at2"/>
<dbReference type="PROSITE" id="PS50850">
    <property type="entry name" value="MFS"/>
    <property type="match status" value="1"/>
</dbReference>
<dbReference type="PATRIC" id="fig|298794.3.peg.4785"/>
<organism evidence="10 11">
    <name type="scientific">Methylobacterium variabile</name>
    <dbReference type="NCBI Taxonomy" id="298794"/>
    <lineage>
        <taxon>Bacteria</taxon>
        <taxon>Pseudomonadati</taxon>
        <taxon>Pseudomonadota</taxon>
        <taxon>Alphaproteobacteria</taxon>
        <taxon>Hyphomicrobiales</taxon>
        <taxon>Methylobacteriaceae</taxon>
        <taxon>Methylobacterium</taxon>
    </lineage>
</organism>
<dbReference type="Proteomes" id="UP000035955">
    <property type="component" value="Unassembled WGS sequence"/>
</dbReference>
<dbReference type="PANTHER" id="PTHR23511">
    <property type="entry name" value="SYNAPTIC VESICLE GLYCOPROTEIN 2"/>
    <property type="match status" value="1"/>
</dbReference>
<keyword evidence="6 8" id="KW-0472">Membrane</keyword>
<dbReference type="GO" id="GO:0016020">
    <property type="term" value="C:membrane"/>
    <property type="evidence" value="ECO:0007669"/>
    <property type="project" value="UniProtKB-SubCell"/>
</dbReference>
<feature type="transmembrane region" description="Helical" evidence="8">
    <location>
        <begin position="304"/>
        <end position="321"/>
    </location>
</feature>
<accession>A0A0J6S4E8</accession>
<evidence type="ECO:0000256" key="8">
    <source>
        <dbReference type="SAM" id="Phobius"/>
    </source>
</evidence>
<evidence type="ECO:0000256" key="6">
    <source>
        <dbReference type="ARBA" id="ARBA00023136"/>
    </source>
</evidence>
<proteinExistence type="inferred from homology"/>
<feature type="domain" description="Major facilitator superfamily (MFS) profile" evidence="9">
    <location>
        <begin position="44"/>
        <end position="481"/>
    </location>
</feature>
<feature type="region of interest" description="Disordered" evidence="7">
    <location>
        <begin position="270"/>
        <end position="289"/>
    </location>
</feature>
<dbReference type="CDD" id="cd17316">
    <property type="entry name" value="MFS_SV2_like"/>
    <property type="match status" value="1"/>
</dbReference>
<evidence type="ECO:0000256" key="2">
    <source>
        <dbReference type="ARBA" id="ARBA00010992"/>
    </source>
</evidence>
<dbReference type="Pfam" id="PF00083">
    <property type="entry name" value="Sugar_tr"/>
    <property type="match status" value="1"/>
</dbReference>
<reference evidence="10 11" key="1">
    <citation type="submission" date="2015-03" db="EMBL/GenBank/DDBJ databases">
        <title>Genome sequencing of Methylobacterium variabile DSM 16961.</title>
        <authorList>
            <person name="Chaudhry V."/>
            <person name="Patil P.B."/>
        </authorList>
    </citation>
    <scope>NUCLEOTIDE SEQUENCE [LARGE SCALE GENOMIC DNA]</scope>
    <source>
        <strain evidence="10 11">DSM 16961</strain>
    </source>
</reference>
<feature type="transmembrane region" description="Helical" evidence="8">
    <location>
        <begin position="187"/>
        <end position="208"/>
    </location>
</feature>
<dbReference type="InterPro" id="IPR005829">
    <property type="entry name" value="Sugar_transporter_CS"/>
</dbReference>
<evidence type="ECO:0000256" key="7">
    <source>
        <dbReference type="SAM" id="MobiDB-lite"/>
    </source>
</evidence>
<feature type="transmembrane region" description="Helical" evidence="8">
    <location>
        <begin position="341"/>
        <end position="361"/>
    </location>
</feature>
<comment type="caution">
    <text evidence="10">The sequence shown here is derived from an EMBL/GenBank/DDBJ whole genome shotgun (WGS) entry which is preliminary data.</text>
</comment>
<feature type="transmembrane region" description="Helical" evidence="8">
    <location>
        <begin position="41"/>
        <end position="60"/>
    </location>
</feature>
<dbReference type="SUPFAM" id="SSF103473">
    <property type="entry name" value="MFS general substrate transporter"/>
    <property type="match status" value="1"/>
</dbReference>
<feature type="transmembrane region" description="Helical" evidence="8">
    <location>
        <begin position="155"/>
        <end position="175"/>
    </location>
</feature>
<evidence type="ECO:0000256" key="5">
    <source>
        <dbReference type="ARBA" id="ARBA00022989"/>
    </source>
</evidence>
<dbReference type="AlphaFoldDB" id="A0A0J6S4E8"/>
<dbReference type="InterPro" id="IPR005828">
    <property type="entry name" value="MFS_sugar_transport-like"/>
</dbReference>
<dbReference type="PANTHER" id="PTHR23511:SF34">
    <property type="entry name" value="SYNAPTIC VESICLE GLYCOPROTEIN 2"/>
    <property type="match status" value="1"/>
</dbReference>
<keyword evidence="3" id="KW-0813">Transport</keyword>
<dbReference type="PROSITE" id="PS00217">
    <property type="entry name" value="SUGAR_TRANSPORT_2"/>
    <property type="match status" value="1"/>
</dbReference>
<evidence type="ECO:0000256" key="3">
    <source>
        <dbReference type="ARBA" id="ARBA00022448"/>
    </source>
</evidence>
<comment type="subcellular location">
    <subcellularLocation>
        <location evidence="1">Membrane</location>
        <topology evidence="1">Multi-pass membrane protein</topology>
    </subcellularLocation>
</comment>
<evidence type="ECO:0000313" key="11">
    <source>
        <dbReference type="Proteomes" id="UP000035955"/>
    </source>
</evidence>
<dbReference type="EMBL" id="LABY01000304">
    <property type="protein sequence ID" value="KMO28373.1"/>
    <property type="molecule type" value="Genomic_DNA"/>
</dbReference>
<evidence type="ECO:0000259" key="9">
    <source>
        <dbReference type="PROSITE" id="PS50850"/>
    </source>
</evidence>
<dbReference type="RefSeq" id="WP_048448248.1">
    <property type="nucleotide sequence ID" value="NZ_LABY01000304.1"/>
</dbReference>
<dbReference type="GO" id="GO:0022857">
    <property type="term" value="F:transmembrane transporter activity"/>
    <property type="evidence" value="ECO:0007669"/>
    <property type="project" value="InterPro"/>
</dbReference>
<dbReference type="InterPro" id="IPR020846">
    <property type="entry name" value="MFS_dom"/>
</dbReference>
<dbReference type="InterPro" id="IPR036259">
    <property type="entry name" value="MFS_trans_sf"/>
</dbReference>
<comment type="similarity">
    <text evidence="2">Belongs to the major facilitator superfamily. Sugar transporter (TC 2.A.1.1) family.</text>
</comment>
<feature type="transmembrane region" description="Helical" evidence="8">
    <location>
        <begin position="220"/>
        <end position="237"/>
    </location>
</feature>
<keyword evidence="4 8" id="KW-0812">Transmembrane</keyword>
<feature type="transmembrane region" description="Helical" evidence="8">
    <location>
        <begin position="368"/>
        <end position="385"/>
    </location>
</feature>
<feature type="transmembrane region" description="Helical" evidence="8">
    <location>
        <begin position="458"/>
        <end position="476"/>
    </location>
</feature>
<evidence type="ECO:0000256" key="4">
    <source>
        <dbReference type="ARBA" id="ARBA00022692"/>
    </source>
</evidence>
<keyword evidence="11" id="KW-1185">Reference proteome</keyword>
<sequence>MKAISAYDIATVADATAPPQSAAGAAAISARLDRLPASRPVWRVVVLISLGLFFELYDLFLTGYVTPGLVKAGILSAKASSLAGATSPWHFLTLLFSGRASFIAALFAGLFLGTLCCGFLADRFGRRAVFTYSLLWYSTANAIMAFQSTAFDVNLWRFIAGLGIGVEIVTIGTYITELVPKHMRGRASALSQAIGFLSVPVVAFLSYLLVPMAPLGFDGWRWVVLFGAGGALVIWWIRRALPESPRWLATKGRIAEADAILTRLEDKVRRETGRSLPEPEPATAPAAGTEQFSDIWKPPYRRRTVMMLVFHVFQTVAYYGFANWVPSLLIKHGITVTTSLGYTTIIALAAPVGPLLGLLIADRYERKTVILTMAGIIVVAGLAFSQQTEMLGILISGLVITLAANTLSYTYHAYQAELYPTRIRARAVGFVYSWSRFSAIFTAFILEYLLNHSGVTGVFLFTSTCMAITMLAIGLLGPRTTDVSLEALSR</sequence>
<feature type="transmembrane region" description="Helical" evidence="8">
    <location>
        <begin position="423"/>
        <end position="446"/>
    </location>
</feature>
<feature type="transmembrane region" description="Helical" evidence="8">
    <location>
        <begin position="391"/>
        <end position="411"/>
    </location>
</feature>